<dbReference type="GO" id="GO:0004386">
    <property type="term" value="F:helicase activity"/>
    <property type="evidence" value="ECO:0007669"/>
    <property type="project" value="UniProtKB-UniRule"/>
</dbReference>
<dbReference type="Gramene" id="ERN09576">
    <property type="protein sequence ID" value="ERN09576"/>
    <property type="gene ID" value="AMTR_s00029p00161750"/>
</dbReference>
<feature type="compositionally biased region" description="Basic residues" evidence="6">
    <location>
        <begin position="2708"/>
        <end position="2724"/>
    </location>
</feature>
<dbReference type="SUPFAM" id="SSF52540">
    <property type="entry name" value="P-loop containing nucleoside triphosphate hydrolases"/>
    <property type="match status" value="2"/>
</dbReference>
<dbReference type="GO" id="GO:0005694">
    <property type="term" value="C:chromosome"/>
    <property type="evidence" value="ECO:0007669"/>
    <property type="project" value="UniProtKB-ARBA"/>
</dbReference>
<keyword evidence="3 5" id="KW-0347">Helicase</keyword>
<dbReference type="HOGENOM" id="CLU_000682_1_0_1"/>
<dbReference type="OMA" id="QRRNCIF"/>
<sequence length="2724" mass="309509">MNSDIVILSTIVPEDVADFNRYGTFYCLAALRECKGRVGDDEVEGMVDGSEALEEEEQRKNVFVLKVSNCVDDILSSGRSLYVIFLMSISTNSRIWHALNVKSEEPRYENIKKFEKLLNGGNLATSTHDTCYMDRVEIVGKEFLAELESSMLNDSQIDAVVGTISSLRNRQPYMIKLIWGPPGTGKTKTISFILSALTKMNFKALTCAPTNVAVLEVASRFLKLVRDCHGRVTGDSFTGCFLGDMVLFGNKTRMDIVGELNDIFLDYRVDRLLECFVPLTGWNYRLRSMIDFFEDYASQYKDFLETDKGKENASFLAFLRERFNAISSHVNNCISILYSHLPKIYMSKSVSDNLIELHNLIESFGNLLFSLDIDEDKVKVLLKVSEEEGNDSSGGAELVEDGSLSLDSVVKELRVIRRSCLRVLGVLKVSLILPRMFSKSSIQSLCLKNASLVFCTVSSSSLLHSLRMESPLDVLIIDEAAQLKECESSIPLQLAGLRHVILIGDECQLPAMVHSKVSTNAGYGRSLFARLGSLGHPKHLLNIQYRMHPSISSFPSATFYGDQILDGPNVMCRSYEKHYLPRALYGSYSFINIRDGREVLDDISKSWKNMVEVAVVSQIVQKLLNACSSSGQRLTVGVISPYNAQVCAIQEKLKRYEMHDGFALRVKSVDGFQGSEDDVIIISTVRCNGSGDIGFVSSRFRTNVALTRARHCLWIMGNAGTLIQSGSVWEELICNAKDRGCYFDALEDKGLADAILRVKSELEELDDLLNKDSSNFANARWQVLFADDFKKSFAKLRTTHKKQMVLRLLLRLANGWRPKRNLYFVEGVSSGLIKQSKVEGLILIWTVDIVRNTRCEQVLKVWDILPFVEVSKLLRRLDNFFSLHTEVYLQRCKEKLLEGNLEVPKSWATDFEIVQYKNLCKSDHGEPVEEGRLETGECMESSKVSESLVLMKFYSLSSGVVNQLLTATDGREVDLPFELTYQEREIILFPESAFILGRSGTGKTTVLTMRLIRKEQQYYVASEGLDVDGSSSEVTYSMYEQMETSLVSKRNFLRQIFVTVSPKLCAAVKSHIHRLKRHTSGSDFSVSLDSIEMHDASDNLTEFRDIPDNLDAITERHFPLIITFRKLLLMLDQSMMPSFFYRFHDLRELPLGGSRISQSIALQRFIARNEVDYEHFVNFYWPHFNGQFIRNLDPSTVFTQIISHIKGGFEVGSIPDKLGREVYVGLSEGRVSTLSKEKRERVYDIFLDYERKKLANGHFDMSDLVIDIHCRLREGGYKGENFDFVYIDEVQDLTMRQIALFKHVCSNVQEGYVFSGDTAQTIARGIDFRFEDIRSLFYKEFLNESREGCLGSARGKETKISDLFHLNQNFRTHAGVLMLAESVLDLLYSFFPQSIDVLDPEMSLIYGESPVLLESENDENAIMTIFGNSGTIGEGSHEFGAEQVILVRDDSAKKQIFDYVGMQALVLTIIECKGLEFQDVLLYDFFGASPLRNQWRVIYEYMANLEWRHSEVPKSFPHFDEGRHNILCSELKQLYVAITRTKQRLWICENSGDFCKPMFDYWKSLGLVQVRLLDSSLAEGMRVASSPEEWRRRAIKLFNDDNYEMATMCFERAGDVQGEKWARAAGLQATADRILLSDPQMARIAMVEAANIYETINKVELAANCYIKLEEFQKAGNILLEKCGMLRLEDAGDCFSMAHCWSEAADVYFKAGVLSKCLNSCTKGEIFEMGLHYILHWEDSSPDSQVARHEEVSEVKNKYLENSADYYFCAGDIKRMMRFIKVFASMGMVRSFLKSRKCLDELLQVEMEAGNFVEAADVARTKGDLLLMADMLEKAGQPGNSSRLLMLFVVVNSLWTPDSKGWPLKQFEGRDQLLEKAKGLSLGESSVVYESVSAEVSFLSKQNASLSFMVEHLNVAQNLQNIRLELFACHSIIDFHLLLDPSKFHWESAPYLDPPKDVDGITSQNKVSVVTLMYYWNLWKQRILSILSYLASYDDFVGLDYHNHGKFCLEYFGVLAGKDWSRYAVINSFSSWMGEKVRGSLSKQGDLLYISAKHFVLQCRKFWESELLSVGIKLLEKLEALRTCFIYRSLSQFSQGVIALNTFEVSNFLNDPQYHRVGYIDSKLKGYLRLSKEWFLDICFPLDWRNAMEESLVYLREHAISGKIVREIHFEMINPGREKLSYGQIGQMVLLLFVSQKHTDELYKSMVKSLDHFPQWQSFIEQWMDCREMGWEELAVLVPRFGDAVKSVYEINWRNVRDYVSPRYYILLVERLLFLLCSCQRWKGCFFTTKSCLVEMVACQDWEAQSRASYAPQEPNQYFCVGYLDRIYDFISYIIRGLLFNIRDTTDWVNSSNLKHSSYLPSMVLRLVIILGLVCLNSGRNYEFVSDLSKIWDILSFLPPGFHQWIRSVYVHHAKASGLFLRGFAEALQAIGNPLVVMLRDSSEFSCPSSIILAQDEMLCKETVLKALFPKITEGSQCKDQSVDSNAAVSSEIPPFTTGIQIKGQFMDVAGEQHPSASGDYVVDFKIKFGQFWEKLLVVNSLEQGWDVNTGSLISDAKRIKMDMENYLQVVNCATVKSGAVQQKFRVLDVSLLGELKGMVGELDLLSETLDLSKKELQGNDRLIQGLCDKLLHRRPLLEPLMESMTSVEEPSTPITTTESSVASEAKNGGNKGKDTKKNQKPKGKNKTTETSVASEAKNGGNKGNKGKDKKKNQKPKGKNKKKM</sequence>
<dbReference type="InterPro" id="IPR047187">
    <property type="entry name" value="SF1_C_Upf1"/>
</dbReference>
<evidence type="ECO:0000256" key="4">
    <source>
        <dbReference type="ARBA" id="ARBA00022840"/>
    </source>
</evidence>
<feature type="region of interest" description="Disordered" evidence="6">
    <location>
        <begin position="2643"/>
        <end position="2724"/>
    </location>
</feature>
<dbReference type="PANTHER" id="PTHR21529:SF4">
    <property type="entry name" value="TPR AND ANKYRIN REPEAT-CONTAINING PROTEIN 1"/>
    <property type="match status" value="1"/>
</dbReference>
<feature type="domain" description="UvrD-like helicase ATP-binding" evidence="7">
    <location>
        <begin position="976"/>
        <end position="1373"/>
    </location>
</feature>
<dbReference type="Pfam" id="PF13086">
    <property type="entry name" value="AAA_11"/>
    <property type="match status" value="1"/>
</dbReference>
<dbReference type="InterPro" id="IPR041677">
    <property type="entry name" value="DNA2/NAM7_AAA_11"/>
</dbReference>
<evidence type="ECO:0000259" key="7">
    <source>
        <dbReference type="PROSITE" id="PS51198"/>
    </source>
</evidence>
<accession>W1PPC2</accession>
<dbReference type="InterPro" id="IPR014016">
    <property type="entry name" value="UvrD-like_ATP-bd"/>
</dbReference>
<protein>
    <recommendedName>
        <fullName evidence="7">UvrD-like helicase ATP-binding domain-containing protein</fullName>
    </recommendedName>
</protein>
<dbReference type="EMBL" id="KI392980">
    <property type="protein sequence ID" value="ERN09576.1"/>
    <property type="molecule type" value="Genomic_DNA"/>
</dbReference>
<dbReference type="PROSITE" id="PS51198">
    <property type="entry name" value="UVRD_HELICASE_ATP_BIND"/>
    <property type="match status" value="1"/>
</dbReference>
<feature type="binding site" evidence="5">
    <location>
        <begin position="997"/>
        <end position="1004"/>
    </location>
    <ligand>
        <name>ATP</name>
        <dbReference type="ChEBI" id="CHEBI:30616"/>
    </ligand>
</feature>
<dbReference type="Pfam" id="PF00580">
    <property type="entry name" value="UvrD-helicase"/>
    <property type="match status" value="1"/>
</dbReference>
<dbReference type="FunFam" id="3.40.50.300:FF:000326">
    <property type="entry name" value="P-loop containing nucleoside triphosphate hydrolase"/>
    <property type="match status" value="1"/>
</dbReference>
<evidence type="ECO:0000256" key="2">
    <source>
        <dbReference type="ARBA" id="ARBA00022801"/>
    </source>
</evidence>
<dbReference type="PANTHER" id="PTHR21529">
    <property type="entry name" value="MAMMARY TURMOR VIRUS RECEPTOR HOMOLOG 1, 2 MTVR1, 2"/>
    <property type="match status" value="1"/>
</dbReference>
<dbReference type="InterPro" id="IPR045529">
    <property type="entry name" value="DUF6469"/>
</dbReference>
<keyword evidence="9" id="KW-1185">Reference proteome</keyword>
<dbReference type="InterPro" id="IPR039904">
    <property type="entry name" value="TRANK1"/>
</dbReference>
<dbReference type="CDD" id="cd18808">
    <property type="entry name" value="SF1_C_Upf1"/>
    <property type="match status" value="1"/>
</dbReference>
<evidence type="ECO:0000256" key="6">
    <source>
        <dbReference type="SAM" id="MobiDB-lite"/>
    </source>
</evidence>
<feature type="compositionally biased region" description="Low complexity" evidence="6">
    <location>
        <begin position="2646"/>
        <end position="2662"/>
    </location>
</feature>
<evidence type="ECO:0000256" key="1">
    <source>
        <dbReference type="ARBA" id="ARBA00022741"/>
    </source>
</evidence>
<dbReference type="Gene3D" id="3.40.50.300">
    <property type="entry name" value="P-loop containing nucleotide triphosphate hydrolases"/>
    <property type="match status" value="4"/>
</dbReference>
<proteinExistence type="predicted"/>
<evidence type="ECO:0000313" key="9">
    <source>
        <dbReference type="Proteomes" id="UP000017836"/>
    </source>
</evidence>
<dbReference type="GO" id="GO:0016787">
    <property type="term" value="F:hydrolase activity"/>
    <property type="evidence" value="ECO:0007669"/>
    <property type="project" value="UniProtKB-UniRule"/>
</dbReference>
<dbReference type="Pfam" id="PF20073">
    <property type="entry name" value="DUF6469"/>
    <property type="match status" value="1"/>
</dbReference>
<keyword evidence="2 5" id="KW-0378">Hydrolase</keyword>
<evidence type="ECO:0000313" key="8">
    <source>
        <dbReference type="EMBL" id="ERN09576.1"/>
    </source>
</evidence>
<dbReference type="InterPro" id="IPR041679">
    <property type="entry name" value="DNA2/NAM7-like_C"/>
</dbReference>
<dbReference type="GO" id="GO:0005524">
    <property type="term" value="F:ATP binding"/>
    <property type="evidence" value="ECO:0007669"/>
    <property type="project" value="UniProtKB-UniRule"/>
</dbReference>
<dbReference type="eggNOG" id="KOG1801">
    <property type="taxonomic scope" value="Eukaryota"/>
</dbReference>
<evidence type="ECO:0000256" key="5">
    <source>
        <dbReference type="PROSITE-ProRule" id="PRU00560"/>
    </source>
</evidence>
<keyword evidence="4 5" id="KW-0067">ATP-binding</keyword>
<dbReference type="Proteomes" id="UP000017836">
    <property type="component" value="Unassembled WGS sequence"/>
</dbReference>
<name>W1PPC2_AMBTC</name>
<evidence type="ECO:0000256" key="3">
    <source>
        <dbReference type="ARBA" id="ARBA00022806"/>
    </source>
</evidence>
<reference evidence="9" key="1">
    <citation type="journal article" date="2013" name="Science">
        <title>The Amborella genome and the evolution of flowering plants.</title>
        <authorList>
            <consortium name="Amborella Genome Project"/>
        </authorList>
    </citation>
    <scope>NUCLEOTIDE SEQUENCE [LARGE SCALE GENOMIC DNA]</scope>
</reference>
<dbReference type="InterPro" id="IPR027417">
    <property type="entry name" value="P-loop_NTPase"/>
</dbReference>
<gene>
    <name evidence="8" type="ORF">AMTR_s00029p00161750</name>
</gene>
<dbReference type="SUPFAM" id="SSF48452">
    <property type="entry name" value="TPR-like"/>
    <property type="match status" value="1"/>
</dbReference>
<keyword evidence="1 5" id="KW-0547">Nucleotide-binding</keyword>
<organism evidence="8 9">
    <name type="scientific">Amborella trichopoda</name>
    <dbReference type="NCBI Taxonomy" id="13333"/>
    <lineage>
        <taxon>Eukaryota</taxon>
        <taxon>Viridiplantae</taxon>
        <taxon>Streptophyta</taxon>
        <taxon>Embryophyta</taxon>
        <taxon>Tracheophyta</taxon>
        <taxon>Spermatophyta</taxon>
        <taxon>Magnoliopsida</taxon>
        <taxon>Amborellales</taxon>
        <taxon>Amborellaceae</taxon>
        <taxon>Amborella</taxon>
    </lineage>
</organism>
<dbReference type="Pfam" id="PF13087">
    <property type="entry name" value="AAA_12"/>
    <property type="match status" value="1"/>
</dbReference>
<dbReference type="InterPro" id="IPR011990">
    <property type="entry name" value="TPR-like_helical_dom_sf"/>
</dbReference>